<dbReference type="KEGG" id="noy:EXE57_16810"/>
<keyword evidence="2" id="KW-0255">Endonuclease</keyword>
<dbReference type="CDD" id="cd22340">
    <property type="entry name" value="NgoMIV-like"/>
    <property type="match status" value="1"/>
</dbReference>
<reference evidence="2 3" key="1">
    <citation type="submission" date="2019-03" db="EMBL/GenBank/DDBJ databases">
        <title>Three New Species of Nocardioides, Nocardioides euryhalodurans sp. nov., Nocardioides seonyuensis sp. nov. and Nocardioides eburneoflavus sp. nov., Iolated from Soil.</title>
        <authorList>
            <person name="Roh S.G."/>
            <person name="Lee C."/>
            <person name="Kim M.-K."/>
            <person name="Kim S.B."/>
        </authorList>
    </citation>
    <scope>NUCLEOTIDE SEQUENCE [LARGE SCALE GENOMIC DNA]</scope>
    <source>
        <strain evidence="2 3">MMS17-SY117</strain>
    </source>
</reference>
<name>A0A4P7GNS9_9ACTN</name>
<organism evidence="2 3">
    <name type="scientific">Nocardioides euryhalodurans</name>
    <dbReference type="NCBI Taxonomy" id="2518370"/>
    <lineage>
        <taxon>Bacteria</taxon>
        <taxon>Bacillati</taxon>
        <taxon>Actinomycetota</taxon>
        <taxon>Actinomycetes</taxon>
        <taxon>Propionibacteriales</taxon>
        <taxon>Nocardioidaceae</taxon>
        <taxon>Nocardioides</taxon>
    </lineage>
</organism>
<dbReference type="RefSeq" id="WP_135079481.1">
    <property type="nucleotide sequence ID" value="NZ_CP038267.1"/>
</dbReference>
<dbReference type="GO" id="GO:0009307">
    <property type="term" value="P:DNA restriction-modification system"/>
    <property type="evidence" value="ECO:0007669"/>
    <property type="project" value="InterPro"/>
</dbReference>
<gene>
    <name evidence="2" type="ORF">EXE57_16810</name>
</gene>
<accession>A0A4P7GNS9</accession>
<keyword evidence="2" id="KW-0378">Hydrolase</keyword>
<dbReference type="OrthoDB" id="5504137at2"/>
<dbReference type="GO" id="GO:0009036">
    <property type="term" value="F:type II site-specific deoxyribonuclease activity"/>
    <property type="evidence" value="ECO:0007669"/>
    <property type="project" value="InterPro"/>
</dbReference>
<dbReference type="AlphaFoldDB" id="A0A4P7GNS9"/>
<dbReference type="REBASE" id="311085">
    <property type="entry name" value="Nsp117ORF16815P"/>
</dbReference>
<evidence type="ECO:0000313" key="2">
    <source>
        <dbReference type="EMBL" id="QBR93750.1"/>
    </source>
</evidence>
<feature type="region of interest" description="Disordered" evidence="1">
    <location>
        <begin position="52"/>
        <end position="74"/>
    </location>
</feature>
<keyword evidence="3" id="KW-1185">Reference proteome</keyword>
<evidence type="ECO:0000313" key="3">
    <source>
        <dbReference type="Proteomes" id="UP000294894"/>
    </source>
</evidence>
<dbReference type="EMBL" id="CP038267">
    <property type="protein sequence ID" value="QBR93750.1"/>
    <property type="molecule type" value="Genomic_DNA"/>
</dbReference>
<dbReference type="InterPro" id="IPR015105">
    <property type="entry name" value="NgoMIV"/>
</dbReference>
<dbReference type="Proteomes" id="UP000294894">
    <property type="component" value="Chromosome"/>
</dbReference>
<keyword evidence="2" id="KW-0540">Nuclease</keyword>
<dbReference type="Gene3D" id="3.40.50.10010">
    <property type="entry name" value="Type-2 restriction enzyme NgoMIV"/>
    <property type="match status" value="2"/>
</dbReference>
<proteinExistence type="predicted"/>
<dbReference type="Pfam" id="PF09015">
    <property type="entry name" value="NgoMIV_restric"/>
    <property type="match status" value="2"/>
</dbReference>
<dbReference type="InterPro" id="IPR037083">
    <property type="entry name" value="NgoMIV_sf"/>
</dbReference>
<evidence type="ECO:0000256" key="1">
    <source>
        <dbReference type="SAM" id="MobiDB-lite"/>
    </source>
</evidence>
<dbReference type="InterPro" id="IPR011335">
    <property type="entry name" value="Restrct_endonuc-II-like"/>
</dbReference>
<sequence>MTAPAFAAQLLGWKQSSKNKAGWNWVPNVADVDNVESLTLAAGMLDNLGVLSPHHASPNPTGKPLVLPPSNPGSHLENQVRATLDADLWSLDPARQWEVRRGALITDYAQYAHLTAIDALIRADPNLRVTVGRDYLIKPDVVVGLHGTPTVTAHPWMHAAVSCKWTIRSDRVQNIRHEFGQMIRHRRGRQPHLVTVTAEPLPTRLASIARGTGEVDATYHVAFDELAAAVAASSNQGQQDAWAEVVGQGRLRNYNLLADSLVAW</sequence>
<protein>
    <submittedName>
        <fullName evidence="2">Restriction endonuclease</fullName>
    </submittedName>
</protein>
<dbReference type="SUPFAM" id="SSF52980">
    <property type="entry name" value="Restriction endonuclease-like"/>
    <property type="match status" value="1"/>
</dbReference>